<comment type="similarity">
    <text evidence="1">Belongs to the thioesterase family.</text>
</comment>
<dbReference type="InterPro" id="IPR029058">
    <property type="entry name" value="AB_hydrolase_fold"/>
</dbReference>
<dbReference type="Proteomes" id="UP000647017">
    <property type="component" value="Unassembled WGS sequence"/>
</dbReference>
<dbReference type="SUPFAM" id="SSF53474">
    <property type="entry name" value="alpha/beta-Hydrolases"/>
    <property type="match status" value="1"/>
</dbReference>
<dbReference type="Pfam" id="PF00975">
    <property type="entry name" value="Thioesterase"/>
    <property type="match status" value="1"/>
</dbReference>
<evidence type="ECO:0000256" key="2">
    <source>
        <dbReference type="ARBA" id="ARBA00022801"/>
    </source>
</evidence>
<sequence length="252" mass="27212">MSVAQFTAESPYVRRARRDAPSHRLFCLPFAGAGASAYRDWPDALPAHIEVVAIQLPGREDRLRDRPFTRIEPLARAVAQVVRPYLDLPAVFFGHSSGGLLAYEVMRVLAGRLPADGPDLRLIVSGCPHPRRRSLGRPVADLPEDELVAEIAALNGTAVEVVDNPQLLALVVPALRADAAMAESYRFRAGTPLPWPVTVFGGESDPHVDPADLAGWDDYTSAPSQVRLFPGGHFFLNESAAAVHAAIASELT</sequence>
<dbReference type="InterPro" id="IPR020802">
    <property type="entry name" value="TesA-like"/>
</dbReference>
<keyword evidence="5" id="KW-1185">Reference proteome</keyword>
<evidence type="ECO:0000313" key="5">
    <source>
        <dbReference type="Proteomes" id="UP000647017"/>
    </source>
</evidence>
<protein>
    <submittedName>
        <fullName evidence="4">Thioesterase</fullName>
    </submittedName>
</protein>
<dbReference type="SMART" id="SM00824">
    <property type="entry name" value="PKS_TE"/>
    <property type="match status" value="1"/>
</dbReference>
<dbReference type="PANTHER" id="PTHR11487">
    <property type="entry name" value="THIOESTERASE"/>
    <property type="match status" value="1"/>
</dbReference>
<dbReference type="Gene3D" id="3.40.50.1820">
    <property type="entry name" value="alpha/beta hydrolase"/>
    <property type="match status" value="1"/>
</dbReference>
<accession>A0ABQ4HTG8</accession>
<keyword evidence="2" id="KW-0378">Hydrolase</keyword>
<gene>
    <name evidence="4" type="ORF">Van01_21660</name>
</gene>
<proteinExistence type="inferred from homology"/>
<comment type="caution">
    <text evidence="4">The sequence shown here is derived from an EMBL/GenBank/DDBJ whole genome shotgun (WGS) entry which is preliminary data.</text>
</comment>
<reference evidence="4 5" key="1">
    <citation type="submission" date="2021-01" db="EMBL/GenBank/DDBJ databases">
        <title>Whole genome shotgun sequence of Verrucosispora andamanensis NBRC 109075.</title>
        <authorList>
            <person name="Komaki H."/>
            <person name="Tamura T."/>
        </authorList>
    </citation>
    <scope>NUCLEOTIDE SEQUENCE [LARGE SCALE GENOMIC DNA]</scope>
    <source>
        <strain evidence="4 5">NBRC 109075</strain>
    </source>
</reference>
<dbReference type="InterPro" id="IPR012223">
    <property type="entry name" value="TEII"/>
</dbReference>
<dbReference type="PANTHER" id="PTHR11487:SF0">
    <property type="entry name" value="S-ACYL FATTY ACID SYNTHASE THIOESTERASE, MEDIUM CHAIN"/>
    <property type="match status" value="1"/>
</dbReference>
<evidence type="ECO:0000259" key="3">
    <source>
        <dbReference type="SMART" id="SM00824"/>
    </source>
</evidence>
<feature type="domain" description="Thioesterase TesA-like" evidence="3">
    <location>
        <begin position="26"/>
        <end position="251"/>
    </location>
</feature>
<name>A0ABQ4HTG8_9ACTN</name>
<dbReference type="RefSeq" id="WP_204005270.1">
    <property type="nucleotide sequence ID" value="NZ_BOOZ01000009.1"/>
</dbReference>
<evidence type="ECO:0000313" key="4">
    <source>
        <dbReference type="EMBL" id="GIJ08952.1"/>
    </source>
</evidence>
<dbReference type="InterPro" id="IPR001031">
    <property type="entry name" value="Thioesterase"/>
</dbReference>
<evidence type="ECO:0000256" key="1">
    <source>
        <dbReference type="ARBA" id="ARBA00007169"/>
    </source>
</evidence>
<dbReference type="EMBL" id="BOOZ01000009">
    <property type="protein sequence ID" value="GIJ08952.1"/>
    <property type="molecule type" value="Genomic_DNA"/>
</dbReference>
<organism evidence="4 5">
    <name type="scientific">Micromonospora andamanensis</name>
    <dbReference type="NCBI Taxonomy" id="1287068"/>
    <lineage>
        <taxon>Bacteria</taxon>
        <taxon>Bacillati</taxon>
        <taxon>Actinomycetota</taxon>
        <taxon>Actinomycetes</taxon>
        <taxon>Micromonosporales</taxon>
        <taxon>Micromonosporaceae</taxon>
        <taxon>Micromonospora</taxon>
    </lineage>
</organism>